<accession>A0A238K045</accession>
<keyword evidence="2" id="KW-0813">Transport</keyword>
<feature type="signal peptide" evidence="4">
    <location>
        <begin position="1"/>
        <end position="19"/>
    </location>
</feature>
<gene>
    <name evidence="6" type="primary">gltI</name>
    <name evidence="6" type="ORF">RUA8715_00919</name>
</gene>
<dbReference type="Proteomes" id="UP000202485">
    <property type="component" value="Unassembled WGS sequence"/>
</dbReference>
<dbReference type="CDD" id="cd13688">
    <property type="entry name" value="PBP2_GltI_DEBP"/>
    <property type="match status" value="1"/>
</dbReference>
<name>A0A238K045_9RHOB</name>
<evidence type="ECO:0000259" key="5">
    <source>
        <dbReference type="SMART" id="SM00062"/>
    </source>
</evidence>
<evidence type="ECO:0000313" key="7">
    <source>
        <dbReference type="Proteomes" id="UP000202485"/>
    </source>
</evidence>
<reference evidence="7" key="1">
    <citation type="submission" date="2017-05" db="EMBL/GenBank/DDBJ databases">
        <authorList>
            <person name="Rodrigo-Torres L."/>
            <person name="Arahal R. D."/>
            <person name="Lucena T."/>
        </authorList>
    </citation>
    <scope>NUCLEOTIDE SEQUENCE [LARGE SCALE GENOMIC DNA]</scope>
    <source>
        <strain evidence="7">CECT 8715</strain>
    </source>
</reference>
<evidence type="ECO:0000256" key="4">
    <source>
        <dbReference type="SAM" id="SignalP"/>
    </source>
</evidence>
<dbReference type="PANTHER" id="PTHR30085:SF6">
    <property type="entry name" value="ABC TRANSPORTER GLUTAMINE-BINDING PROTEIN GLNH"/>
    <property type="match status" value="1"/>
</dbReference>
<keyword evidence="7" id="KW-1185">Reference proteome</keyword>
<evidence type="ECO:0000256" key="3">
    <source>
        <dbReference type="ARBA" id="ARBA00022729"/>
    </source>
</evidence>
<protein>
    <submittedName>
        <fullName evidence="6">Glutamate/aspartate periplasmic-binding protein</fullName>
    </submittedName>
</protein>
<dbReference type="RefSeq" id="WP_093962422.1">
    <property type="nucleotide sequence ID" value="NZ_FXYG01000001.1"/>
</dbReference>
<feature type="domain" description="Solute-binding protein family 3/N-terminal" evidence="5">
    <location>
        <begin position="30"/>
        <end position="261"/>
    </location>
</feature>
<keyword evidence="3 4" id="KW-0732">Signal</keyword>
<dbReference type="GO" id="GO:0005576">
    <property type="term" value="C:extracellular region"/>
    <property type="evidence" value="ECO:0007669"/>
    <property type="project" value="TreeGrafter"/>
</dbReference>
<dbReference type="AlphaFoldDB" id="A0A238K045"/>
<evidence type="ECO:0000313" key="6">
    <source>
        <dbReference type="EMBL" id="SMX35326.1"/>
    </source>
</evidence>
<dbReference type="Pfam" id="PF00497">
    <property type="entry name" value="SBP_bac_3"/>
    <property type="match status" value="1"/>
</dbReference>
<dbReference type="GO" id="GO:0006865">
    <property type="term" value="P:amino acid transport"/>
    <property type="evidence" value="ECO:0007669"/>
    <property type="project" value="TreeGrafter"/>
</dbReference>
<proteinExistence type="inferred from homology"/>
<dbReference type="OrthoDB" id="7240770at2"/>
<dbReference type="InterPro" id="IPR051455">
    <property type="entry name" value="Bact_solute-bind_prot3"/>
</dbReference>
<dbReference type="EMBL" id="FXYG01000001">
    <property type="protein sequence ID" value="SMX35326.1"/>
    <property type="molecule type" value="Genomic_DNA"/>
</dbReference>
<dbReference type="PANTHER" id="PTHR30085">
    <property type="entry name" value="AMINO ACID ABC TRANSPORTER PERMEASE"/>
    <property type="match status" value="1"/>
</dbReference>
<dbReference type="Gene3D" id="3.40.190.10">
    <property type="entry name" value="Periplasmic binding protein-like II"/>
    <property type="match status" value="2"/>
</dbReference>
<comment type="similarity">
    <text evidence="1">Belongs to the bacterial solute-binding protein 3 family.</text>
</comment>
<dbReference type="SUPFAM" id="SSF53850">
    <property type="entry name" value="Periplasmic binding protein-like II"/>
    <property type="match status" value="1"/>
</dbReference>
<sequence length="278" mass="29984">MRLLALTLSAALLVSGAAAQTIDRIKETREIRFGFRTDAAPLSFINDKERPDGLSVMICDQVARAIASRLGADDLTAQFIPVQSDTRFDMVASGQIDLLCGAATITLSRREAVDFSIPIFVDGTSVLLPIDADVTMASLSGKKVGMRSSTTTEEAVFNSFGSAGIEAKLVRFASHPDGIKALRDGEIDAYFADQSILLVNYLAAGLKDDFKISQEILTIEKQGLALARGDDDFRLMVDEILSQMYAQGTMEEIFRAALPGIEPSEALKALYVIAPTLP</sequence>
<evidence type="ECO:0000256" key="1">
    <source>
        <dbReference type="ARBA" id="ARBA00010333"/>
    </source>
</evidence>
<dbReference type="InterPro" id="IPR001638">
    <property type="entry name" value="Solute-binding_3/MltF_N"/>
</dbReference>
<dbReference type="GO" id="GO:0030288">
    <property type="term" value="C:outer membrane-bounded periplasmic space"/>
    <property type="evidence" value="ECO:0007669"/>
    <property type="project" value="TreeGrafter"/>
</dbReference>
<organism evidence="6 7">
    <name type="scientific">Ruegeria arenilitoris</name>
    <dbReference type="NCBI Taxonomy" id="1173585"/>
    <lineage>
        <taxon>Bacteria</taxon>
        <taxon>Pseudomonadati</taxon>
        <taxon>Pseudomonadota</taxon>
        <taxon>Alphaproteobacteria</taxon>
        <taxon>Rhodobacterales</taxon>
        <taxon>Roseobacteraceae</taxon>
        <taxon>Ruegeria</taxon>
    </lineage>
</organism>
<evidence type="ECO:0000256" key="2">
    <source>
        <dbReference type="ARBA" id="ARBA00022448"/>
    </source>
</evidence>
<dbReference type="SMART" id="SM00062">
    <property type="entry name" value="PBPb"/>
    <property type="match status" value="1"/>
</dbReference>
<feature type="chain" id="PRO_5013235011" evidence="4">
    <location>
        <begin position="20"/>
        <end position="278"/>
    </location>
</feature>